<dbReference type="InterPro" id="IPR000644">
    <property type="entry name" value="CBS_dom"/>
</dbReference>
<dbReference type="InterPro" id="IPR000595">
    <property type="entry name" value="cNMP-bd_dom"/>
</dbReference>
<dbReference type="SUPFAM" id="SSF54631">
    <property type="entry name" value="CBS-domain pair"/>
    <property type="match status" value="1"/>
</dbReference>
<dbReference type="InterPro" id="IPR051257">
    <property type="entry name" value="Diverse_CBS-Domain"/>
</dbReference>
<feature type="domain" description="CBS" evidence="4">
    <location>
        <begin position="134"/>
        <end position="189"/>
    </location>
</feature>
<dbReference type="CDD" id="cd04587">
    <property type="entry name" value="CBS_pair_CAP-ED_NT_Pol-beta-like_DUF294_assoc"/>
    <property type="match status" value="1"/>
</dbReference>
<dbReference type="PANTHER" id="PTHR43080">
    <property type="entry name" value="CBS DOMAIN-CONTAINING PROTEIN CBSX3, MITOCHONDRIAL"/>
    <property type="match status" value="1"/>
</dbReference>
<dbReference type="CDD" id="cd00038">
    <property type="entry name" value="CAP_ED"/>
    <property type="match status" value="1"/>
</dbReference>
<proteinExistence type="predicted"/>
<dbReference type="SUPFAM" id="SSF81593">
    <property type="entry name" value="Nucleotidyltransferase substrate binding subunit/domain"/>
    <property type="match status" value="1"/>
</dbReference>
<dbReference type="Proteomes" id="UP000030364">
    <property type="component" value="Unassembled WGS sequence"/>
</dbReference>
<dbReference type="PROSITE" id="PS51371">
    <property type="entry name" value="CBS"/>
    <property type="match status" value="2"/>
</dbReference>
<dbReference type="PATRIC" id="fig|276.5.peg.1324"/>
<dbReference type="Pfam" id="PF00571">
    <property type="entry name" value="CBS"/>
    <property type="match status" value="2"/>
</dbReference>
<keyword evidence="1 2" id="KW-0129">CBS domain</keyword>
<dbReference type="SMART" id="SM00116">
    <property type="entry name" value="CBS"/>
    <property type="match status" value="2"/>
</dbReference>
<dbReference type="SMART" id="SM00100">
    <property type="entry name" value="cNMP"/>
    <property type="match status" value="1"/>
</dbReference>
<dbReference type="PROSITE" id="PS50042">
    <property type="entry name" value="CNMP_BINDING_3"/>
    <property type="match status" value="1"/>
</dbReference>
<evidence type="ECO:0000256" key="1">
    <source>
        <dbReference type="ARBA" id="ARBA00023122"/>
    </source>
</evidence>
<evidence type="ECO:0000259" key="4">
    <source>
        <dbReference type="PROSITE" id="PS51371"/>
    </source>
</evidence>
<dbReference type="OrthoDB" id="9810963at2"/>
<dbReference type="AlphaFoldDB" id="A0A0A2WNW0"/>
<protein>
    <submittedName>
        <fullName evidence="5">Cyclic nucleotide-binding protein</fullName>
    </submittedName>
</protein>
<feature type="domain" description="Cyclic nucleotide-binding" evidence="3">
    <location>
        <begin position="6"/>
        <end position="100"/>
    </location>
</feature>
<comment type="caution">
    <text evidence="5">The sequence shown here is derived from an EMBL/GenBank/DDBJ whole genome shotgun (WGS) entry which is preliminary data.</text>
</comment>
<dbReference type="STRING" id="276.THFILI_10245"/>
<evidence type="ECO:0000259" key="3">
    <source>
        <dbReference type="PROSITE" id="PS50042"/>
    </source>
</evidence>
<name>A0A0A2WNW0_THEFI</name>
<dbReference type="InterPro" id="IPR018821">
    <property type="entry name" value="DUF294_put_nucleoTrafse_sb-bd"/>
</dbReference>
<dbReference type="RefSeq" id="WP_038064401.1">
    <property type="nucleotide sequence ID" value="NZ_JPSL02000040.1"/>
</dbReference>
<gene>
    <name evidence="5" type="ORF">THFILI_10245</name>
</gene>
<dbReference type="SUPFAM" id="SSF51206">
    <property type="entry name" value="cAMP-binding domain-like"/>
    <property type="match status" value="1"/>
</dbReference>
<dbReference type="Pfam" id="PF00027">
    <property type="entry name" value="cNMP_binding"/>
    <property type="match status" value="1"/>
</dbReference>
<sequence>MGLELPETLLEALRGLGEEVFHPEGAEVLSEGGARAERFFLVLEGRAGLYRGGKKALEAGPGEVLGLPSLLSGEPPAFTVRAETPLRLLALPPEALHLLLKEPRAAQALLEGLAERLAQGREETALLRPAKTLVRRPPLFVPREAEVAEAARRMREARVSSLLVEGEPLGILTDRDLRNRVLAEGLSPRTPVERVASFPLLALPADTPLYEAVAFMVERGIHHLPLLEEGRVVGVITHTDLLEAQTQSPLFLLRRIERLDLHQYGQEVARLVEGLWREGLPPLEIGGVVASLNDALIRRLLKEAEARLGPPPFPYTFMVFGSEGRREQALLTDQDNALVLAQEGEEAYFEALAQEVVEGLHRAGFPYCQGGYMATRHRRSLEAWLQVFRSYLRAPEPQALLEAQIFFDFRAVHEGVSLEPLEALVQEEAQRGVFLYHLARASLGFRPPLGFLGRIQAPGGRVDLKRGGIAPIVSLARLYGLLAGSRERSTLKRLKAAAQKGVLSQATAEGLAEAYAFLFGLRLKHQLQALKEGRPPGNEVALKDLTPGEERRLKEAFGLIAQVQASTAERFQIRL</sequence>
<dbReference type="InterPro" id="IPR014710">
    <property type="entry name" value="RmlC-like_jellyroll"/>
</dbReference>
<dbReference type="Gene3D" id="1.20.120.330">
    <property type="entry name" value="Nucleotidyltransferases domain 2"/>
    <property type="match status" value="1"/>
</dbReference>
<dbReference type="CDD" id="cd05401">
    <property type="entry name" value="NT_GlnE_GlnD_like"/>
    <property type="match status" value="1"/>
</dbReference>
<dbReference type="Pfam" id="PF10335">
    <property type="entry name" value="DUF294_C"/>
    <property type="match status" value="1"/>
</dbReference>
<reference evidence="5 6" key="1">
    <citation type="journal article" date="2015" name="Genome Announc.">
        <title>Draft Genome Sequence of the Thermophile Thermus filiformis ATCC 43280, Producer of Carotenoid-(Di)glucoside-Branched Fatty Acid (Di)esters and Source of Hyperthermostable Enzymes of Biotechnological Interest.</title>
        <authorList>
            <person name="Mandelli F."/>
            <person name="Oliveira Ramires B."/>
            <person name="Couger M.B."/>
            <person name="Paixao D.A."/>
            <person name="Camilo C.M."/>
            <person name="Polikarpov I."/>
            <person name="Prade R."/>
            <person name="Riano-Pachon D.M."/>
            <person name="Squina F.M."/>
        </authorList>
    </citation>
    <scope>NUCLEOTIDE SEQUENCE [LARGE SCALE GENOMIC DNA]</scope>
    <source>
        <strain evidence="5 6">ATCC 43280</strain>
    </source>
</reference>
<evidence type="ECO:0000313" key="5">
    <source>
        <dbReference type="EMBL" id="KGQ21866.1"/>
    </source>
</evidence>
<organism evidence="5 6">
    <name type="scientific">Thermus filiformis</name>
    <dbReference type="NCBI Taxonomy" id="276"/>
    <lineage>
        <taxon>Bacteria</taxon>
        <taxon>Thermotogati</taxon>
        <taxon>Deinococcota</taxon>
        <taxon>Deinococci</taxon>
        <taxon>Thermales</taxon>
        <taxon>Thermaceae</taxon>
        <taxon>Thermus</taxon>
    </lineage>
</organism>
<dbReference type="Pfam" id="PF03445">
    <property type="entry name" value="DUF294"/>
    <property type="match status" value="1"/>
</dbReference>
<dbReference type="Gene3D" id="3.10.580.10">
    <property type="entry name" value="CBS-domain"/>
    <property type="match status" value="1"/>
</dbReference>
<accession>A0A0A2WNW0</accession>
<dbReference type="InterPro" id="IPR005105">
    <property type="entry name" value="GlnD_Uridyltrans_N"/>
</dbReference>
<keyword evidence="6" id="KW-1185">Reference proteome</keyword>
<feature type="domain" description="CBS" evidence="4">
    <location>
        <begin position="196"/>
        <end position="252"/>
    </location>
</feature>
<evidence type="ECO:0000313" key="6">
    <source>
        <dbReference type="Proteomes" id="UP000030364"/>
    </source>
</evidence>
<dbReference type="InterPro" id="IPR018490">
    <property type="entry name" value="cNMP-bd_dom_sf"/>
</dbReference>
<dbReference type="InterPro" id="IPR046342">
    <property type="entry name" value="CBS_dom_sf"/>
</dbReference>
<dbReference type="GO" id="GO:0008773">
    <property type="term" value="F:[protein-PII] uridylyltransferase activity"/>
    <property type="evidence" value="ECO:0007669"/>
    <property type="project" value="InterPro"/>
</dbReference>
<dbReference type="PANTHER" id="PTHR43080:SF2">
    <property type="entry name" value="CBS DOMAIN-CONTAINING PROTEIN"/>
    <property type="match status" value="1"/>
</dbReference>
<dbReference type="Gene3D" id="2.60.120.10">
    <property type="entry name" value="Jelly Rolls"/>
    <property type="match status" value="1"/>
</dbReference>
<dbReference type="EMBL" id="JPSL02000040">
    <property type="protein sequence ID" value="KGQ21866.1"/>
    <property type="molecule type" value="Genomic_DNA"/>
</dbReference>
<evidence type="ECO:0000256" key="2">
    <source>
        <dbReference type="PROSITE-ProRule" id="PRU00703"/>
    </source>
</evidence>